<dbReference type="PRINTS" id="PR00625">
    <property type="entry name" value="JDOMAIN"/>
</dbReference>
<comment type="subcellular location">
    <subcellularLocation>
        <location evidence="1">Membrane</location>
    </subcellularLocation>
</comment>
<dbReference type="PANTHER" id="PTHR37042:SF4">
    <property type="entry name" value="OUTER MEMBRANE PROTEIN RV1973"/>
    <property type="match status" value="1"/>
</dbReference>
<evidence type="ECO:0000256" key="2">
    <source>
        <dbReference type="ARBA" id="ARBA00023136"/>
    </source>
</evidence>
<dbReference type="EMBL" id="CP038267">
    <property type="protein sequence ID" value="QBR92423.1"/>
    <property type="molecule type" value="Genomic_DNA"/>
</dbReference>
<keyword evidence="2" id="KW-0472">Membrane</keyword>
<dbReference type="RefSeq" id="WP_135076659.1">
    <property type="nucleotide sequence ID" value="NZ_CP038267.1"/>
</dbReference>
<name>A0A4P7GKG9_9ACTN</name>
<protein>
    <recommendedName>
        <fullName evidence="4">J domain-containing protein</fullName>
    </recommendedName>
</protein>
<accession>A0A4P7GKG9</accession>
<dbReference type="InterPro" id="IPR001623">
    <property type="entry name" value="DnaJ_domain"/>
</dbReference>
<feature type="domain" description="J" evidence="4">
    <location>
        <begin position="12"/>
        <end position="69"/>
    </location>
</feature>
<evidence type="ECO:0000313" key="6">
    <source>
        <dbReference type="Proteomes" id="UP000294894"/>
    </source>
</evidence>
<evidence type="ECO:0000256" key="1">
    <source>
        <dbReference type="ARBA" id="ARBA00004370"/>
    </source>
</evidence>
<dbReference type="SUPFAM" id="SSF46565">
    <property type="entry name" value="Chaperone J-domain"/>
    <property type="match status" value="1"/>
</dbReference>
<evidence type="ECO:0000313" key="5">
    <source>
        <dbReference type="EMBL" id="QBR92423.1"/>
    </source>
</evidence>
<proteinExistence type="predicted"/>
<reference evidence="5 6" key="1">
    <citation type="submission" date="2019-03" db="EMBL/GenBank/DDBJ databases">
        <title>Three New Species of Nocardioides, Nocardioides euryhalodurans sp. nov., Nocardioides seonyuensis sp. nov. and Nocardioides eburneoflavus sp. nov., Iolated from Soil.</title>
        <authorList>
            <person name="Roh S.G."/>
            <person name="Lee C."/>
            <person name="Kim M.-K."/>
            <person name="Kim S.B."/>
        </authorList>
    </citation>
    <scope>NUCLEOTIDE SEQUENCE [LARGE SCALE GENOMIC DNA]</scope>
    <source>
        <strain evidence="5 6">MMS17-SY117</strain>
    </source>
</reference>
<dbReference type="CDD" id="cd06257">
    <property type="entry name" value="DnaJ"/>
    <property type="match status" value="1"/>
</dbReference>
<dbReference type="GO" id="GO:0016020">
    <property type="term" value="C:membrane"/>
    <property type="evidence" value="ECO:0007669"/>
    <property type="project" value="UniProtKB-SubCell"/>
</dbReference>
<evidence type="ECO:0000256" key="3">
    <source>
        <dbReference type="SAM" id="MobiDB-lite"/>
    </source>
</evidence>
<dbReference type="Pfam" id="PF00226">
    <property type="entry name" value="DnaJ"/>
    <property type="match status" value="1"/>
</dbReference>
<dbReference type="KEGG" id="noy:EXE57_09080"/>
<organism evidence="5 6">
    <name type="scientific">Nocardioides euryhalodurans</name>
    <dbReference type="NCBI Taxonomy" id="2518370"/>
    <lineage>
        <taxon>Bacteria</taxon>
        <taxon>Bacillati</taxon>
        <taxon>Actinomycetota</taxon>
        <taxon>Actinomycetes</taxon>
        <taxon>Propionibacteriales</taxon>
        <taxon>Nocardioidaceae</taxon>
        <taxon>Nocardioides</taxon>
    </lineage>
</organism>
<sequence>MSPDETGYAGPNWYDVLDVDQSASGEEIRDAWRAAIADLTPADRRFRLYNQAAEVLLDPERRAAHDAELAAQHDAAEEQEQPDEAEQVAPRGAGGAPTPTPAPTGRGVPTWLLAVLAVAAAVALGVTAYLWTQPSEDAAEEAASEARSAAERAVVPLLSYDFETLEQDRAEAEELMTPDYQEKYDGLFSVIEENAPRTRTVVDVDVVASAVVRSGEDEDRWDILLFVDRPTTNKATEEPVVFKDQATLTMQRVDGEWLVDGLQTSPAQQ</sequence>
<dbReference type="Proteomes" id="UP000294894">
    <property type="component" value="Chromosome"/>
</dbReference>
<dbReference type="SMART" id="SM00271">
    <property type="entry name" value="DnaJ"/>
    <property type="match status" value="1"/>
</dbReference>
<dbReference type="PROSITE" id="PS50076">
    <property type="entry name" value="DNAJ_2"/>
    <property type="match status" value="1"/>
</dbReference>
<feature type="region of interest" description="Disordered" evidence="3">
    <location>
        <begin position="66"/>
        <end position="105"/>
    </location>
</feature>
<gene>
    <name evidence="5" type="ORF">EXE57_09080</name>
</gene>
<dbReference type="PANTHER" id="PTHR37042">
    <property type="entry name" value="OUTER MEMBRANE PROTEIN RV1973"/>
    <property type="match status" value="1"/>
</dbReference>
<dbReference type="OrthoDB" id="3829670at2"/>
<dbReference type="Gene3D" id="1.10.287.110">
    <property type="entry name" value="DnaJ domain"/>
    <property type="match status" value="1"/>
</dbReference>
<dbReference type="InterPro" id="IPR036869">
    <property type="entry name" value="J_dom_sf"/>
</dbReference>
<feature type="compositionally biased region" description="Acidic residues" evidence="3">
    <location>
        <begin position="77"/>
        <end position="86"/>
    </location>
</feature>
<dbReference type="AlphaFoldDB" id="A0A4P7GKG9"/>
<evidence type="ECO:0000259" key="4">
    <source>
        <dbReference type="PROSITE" id="PS50076"/>
    </source>
</evidence>
<keyword evidence="6" id="KW-1185">Reference proteome</keyword>